<feature type="transmembrane region" description="Helical" evidence="2">
    <location>
        <begin position="163"/>
        <end position="185"/>
    </location>
</feature>
<keyword evidence="4" id="KW-1185">Reference proteome</keyword>
<feature type="transmembrane region" description="Helical" evidence="2">
    <location>
        <begin position="79"/>
        <end position="100"/>
    </location>
</feature>
<dbReference type="Proteomes" id="UP000758603">
    <property type="component" value="Unassembled WGS sequence"/>
</dbReference>
<dbReference type="GeneID" id="70137777"/>
<evidence type="ECO:0008006" key="5">
    <source>
        <dbReference type="Google" id="ProtNLM"/>
    </source>
</evidence>
<evidence type="ECO:0000256" key="2">
    <source>
        <dbReference type="SAM" id="Phobius"/>
    </source>
</evidence>
<organism evidence="3 4">
    <name type="scientific">Truncatella angustata</name>
    <dbReference type="NCBI Taxonomy" id="152316"/>
    <lineage>
        <taxon>Eukaryota</taxon>
        <taxon>Fungi</taxon>
        <taxon>Dikarya</taxon>
        <taxon>Ascomycota</taxon>
        <taxon>Pezizomycotina</taxon>
        <taxon>Sordariomycetes</taxon>
        <taxon>Xylariomycetidae</taxon>
        <taxon>Amphisphaeriales</taxon>
        <taxon>Sporocadaceae</taxon>
        <taxon>Truncatella</taxon>
    </lineage>
</organism>
<evidence type="ECO:0000313" key="3">
    <source>
        <dbReference type="EMBL" id="KAH6651595.1"/>
    </source>
</evidence>
<accession>A0A9P8UG63</accession>
<dbReference type="EMBL" id="JAGPXC010000006">
    <property type="protein sequence ID" value="KAH6651595.1"/>
    <property type="molecule type" value="Genomic_DNA"/>
</dbReference>
<gene>
    <name evidence="3" type="ORF">BKA67DRAFT_679842</name>
</gene>
<dbReference type="OrthoDB" id="5366688at2759"/>
<evidence type="ECO:0000313" key="4">
    <source>
        <dbReference type="Proteomes" id="UP000758603"/>
    </source>
</evidence>
<feature type="transmembrane region" description="Helical" evidence="2">
    <location>
        <begin position="20"/>
        <end position="38"/>
    </location>
</feature>
<evidence type="ECO:0000256" key="1">
    <source>
        <dbReference type="SAM" id="MobiDB-lite"/>
    </source>
</evidence>
<comment type="caution">
    <text evidence="3">The sequence shown here is derived from an EMBL/GenBank/DDBJ whole genome shotgun (WGS) entry which is preliminary data.</text>
</comment>
<reference evidence="3" key="1">
    <citation type="journal article" date="2021" name="Nat. Commun.">
        <title>Genetic determinants of endophytism in the Arabidopsis root mycobiome.</title>
        <authorList>
            <person name="Mesny F."/>
            <person name="Miyauchi S."/>
            <person name="Thiergart T."/>
            <person name="Pickel B."/>
            <person name="Atanasova L."/>
            <person name="Karlsson M."/>
            <person name="Huettel B."/>
            <person name="Barry K.W."/>
            <person name="Haridas S."/>
            <person name="Chen C."/>
            <person name="Bauer D."/>
            <person name="Andreopoulos W."/>
            <person name="Pangilinan J."/>
            <person name="LaButti K."/>
            <person name="Riley R."/>
            <person name="Lipzen A."/>
            <person name="Clum A."/>
            <person name="Drula E."/>
            <person name="Henrissat B."/>
            <person name="Kohler A."/>
            <person name="Grigoriev I.V."/>
            <person name="Martin F.M."/>
            <person name="Hacquard S."/>
        </authorList>
    </citation>
    <scope>NUCLEOTIDE SEQUENCE</scope>
    <source>
        <strain evidence="3">MPI-SDFR-AT-0073</strain>
    </source>
</reference>
<feature type="compositionally biased region" description="Acidic residues" evidence="1">
    <location>
        <begin position="380"/>
        <end position="389"/>
    </location>
</feature>
<feature type="region of interest" description="Disordered" evidence="1">
    <location>
        <begin position="431"/>
        <end position="455"/>
    </location>
</feature>
<dbReference type="RefSeq" id="XP_045955873.1">
    <property type="nucleotide sequence ID" value="XM_046108886.1"/>
</dbReference>
<protein>
    <recommendedName>
        <fullName evidence="5">MARVEL domain-containing protein</fullName>
    </recommendedName>
</protein>
<name>A0A9P8UG63_9PEZI</name>
<sequence>MRFQAPQLGALGVTFTVLRAAQFVSLLTIIGLVANFMNEIVSAQRNAPDVLIGTLVVASTASLYIAISYILYYDGLLPLLIAGVFDMLLMVAVIVVAATVGKPLSKLTCEALPVAGTSTIASGAQVFVASGSGVTYRSVLTKAVDYFTYVAVDQPHCYEIKAVWGLSIALCVLFAFSTLICIGLWRRVKATSAAPAKDIEEAGKEREAAAVGGHQEKKSVSFQFIPPPPHQIRDGDGAITGPLALTPRSLGTGTLHIIPAAASHHPTLTPSPLAPHPPAQAAHVLNFRGIDEDIAAVPPPPPMIYVARPASRGRSLTAAQRRSIAMPMIPESPISRTNPGKSSTNLPAEEDFIPIMHKRIPEKIQTQNLEVPLPRTPRGDDEDGSDDDGYTPITPAPSASSPRLKTKFPSLPSPRDALGIPISKIKLLATRSRSRRHNNSNSPADYYPSDLEPLSPSGGLPVPVVQAAREKPGRRTVWGVLEGWWDLGLLERGKSLRRK</sequence>
<keyword evidence="2" id="KW-0472">Membrane</keyword>
<feature type="transmembrane region" description="Helical" evidence="2">
    <location>
        <begin position="50"/>
        <end position="73"/>
    </location>
</feature>
<proteinExistence type="predicted"/>
<keyword evidence="2" id="KW-1133">Transmembrane helix</keyword>
<keyword evidence="2" id="KW-0812">Transmembrane</keyword>
<feature type="region of interest" description="Disordered" evidence="1">
    <location>
        <begin position="361"/>
        <end position="415"/>
    </location>
</feature>
<dbReference type="AlphaFoldDB" id="A0A9P8UG63"/>